<dbReference type="RefSeq" id="WP_238361581.1">
    <property type="nucleotide sequence ID" value="NZ_BAABJL010000197.1"/>
</dbReference>
<evidence type="ECO:0000259" key="1">
    <source>
        <dbReference type="Pfam" id="PF01557"/>
    </source>
</evidence>
<proteinExistence type="predicted"/>
<dbReference type="PANTHER" id="PTHR43211:SF1">
    <property type="entry name" value="BLL6422 PROTEIN"/>
    <property type="match status" value="1"/>
</dbReference>
<sequence>MRLVSFEIAGVAGRTRHLGALVDGDADIGTMVDLGAAARCHLARAGATPEAARRIAAALVPANVTAFVEGGAPTLDAAREALAAAIESGWETDPTGAQVRYDTRGVGLLAAVPEPPLLRDFMAFEQHLHNVYPRLGREIPAQWYELPVYYKGNPTAMGAHGDDIPVPSYADALDLEFEIAAVVGTGGVDIAEEDALDHVFGWTVYDDFSARTIQSQEMAVGLGPAKGKDFLRGHVLGPCLVTVDEVPDPYALTMTARVNGETWTNGSTADMHWRFEQMIAHASRGERIRAGEVFGSGTVGGGSGMEQDRKLAVGDVIELEVERLGLLRNRIVAPTTRSAS</sequence>
<feature type="domain" description="Fumarylacetoacetase-like C-terminal" evidence="1">
    <location>
        <begin position="120"/>
        <end position="332"/>
    </location>
</feature>
<dbReference type="InterPro" id="IPR011234">
    <property type="entry name" value="Fumarylacetoacetase-like_C"/>
</dbReference>
<dbReference type="PANTHER" id="PTHR43211">
    <property type="entry name" value="FUMARYLACETOACETATE HYDROLASE"/>
    <property type="match status" value="1"/>
</dbReference>
<dbReference type="Proteomes" id="UP000638648">
    <property type="component" value="Unassembled WGS sequence"/>
</dbReference>
<reference evidence="2" key="1">
    <citation type="submission" date="2020-10" db="EMBL/GenBank/DDBJ databases">
        <title>Sequencing the genomes of 1000 actinobacteria strains.</title>
        <authorList>
            <person name="Klenk H.-P."/>
        </authorList>
    </citation>
    <scope>NUCLEOTIDE SEQUENCE</scope>
    <source>
        <strain evidence="2">DSM 45354</strain>
    </source>
</reference>
<evidence type="ECO:0000313" key="2">
    <source>
        <dbReference type="EMBL" id="MBE1607483.1"/>
    </source>
</evidence>
<dbReference type="GO" id="GO:0003824">
    <property type="term" value="F:catalytic activity"/>
    <property type="evidence" value="ECO:0007669"/>
    <property type="project" value="InterPro"/>
</dbReference>
<name>A0A927MZD2_9ACTN</name>
<protein>
    <submittedName>
        <fullName evidence="2">2-keto-4-pentenoate hydratase/2-oxohepta-3-ene-1,7-dioic acid hydratase in catechol pathway</fullName>
    </submittedName>
</protein>
<comment type="caution">
    <text evidence="2">The sequence shown here is derived from an EMBL/GenBank/DDBJ whole genome shotgun (WGS) entry which is preliminary data.</text>
</comment>
<dbReference type="EMBL" id="JADBEM010000001">
    <property type="protein sequence ID" value="MBE1607483.1"/>
    <property type="molecule type" value="Genomic_DNA"/>
</dbReference>
<organism evidence="2 3">
    <name type="scientific">Actinopolymorpha pittospori</name>
    <dbReference type="NCBI Taxonomy" id="648752"/>
    <lineage>
        <taxon>Bacteria</taxon>
        <taxon>Bacillati</taxon>
        <taxon>Actinomycetota</taxon>
        <taxon>Actinomycetes</taxon>
        <taxon>Propionibacteriales</taxon>
        <taxon>Actinopolymorphaceae</taxon>
        <taxon>Actinopolymorpha</taxon>
    </lineage>
</organism>
<gene>
    <name evidence="2" type="ORF">HEB94_004331</name>
</gene>
<dbReference type="AlphaFoldDB" id="A0A927MZD2"/>
<keyword evidence="3" id="KW-1185">Reference proteome</keyword>
<dbReference type="InterPro" id="IPR036663">
    <property type="entry name" value="Fumarylacetoacetase_C_sf"/>
</dbReference>
<dbReference type="Pfam" id="PF01557">
    <property type="entry name" value="FAA_hydrolase"/>
    <property type="match status" value="1"/>
</dbReference>
<evidence type="ECO:0000313" key="3">
    <source>
        <dbReference type="Proteomes" id="UP000638648"/>
    </source>
</evidence>
<accession>A0A927MZD2</accession>
<dbReference type="Gene3D" id="3.90.850.10">
    <property type="entry name" value="Fumarylacetoacetase-like, C-terminal domain"/>
    <property type="match status" value="1"/>
</dbReference>
<dbReference type="SUPFAM" id="SSF56529">
    <property type="entry name" value="FAH"/>
    <property type="match status" value="1"/>
</dbReference>